<gene>
    <name evidence="2" type="ORF">D2962_16690</name>
</gene>
<dbReference type="Gene3D" id="3.30.110.40">
    <property type="entry name" value="TusA-like domain"/>
    <property type="match status" value="1"/>
</dbReference>
<accession>A0A3G2RBA7</accession>
<dbReference type="PROSITE" id="PS01148">
    <property type="entry name" value="UPF0033"/>
    <property type="match status" value="1"/>
</dbReference>
<evidence type="ECO:0000313" key="2">
    <source>
        <dbReference type="EMBL" id="AYO32017.1"/>
    </source>
</evidence>
<name>A0A3G2RBA7_9FIRM</name>
<feature type="domain" description="UPF0033" evidence="1">
    <location>
        <begin position="8"/>
        <end position="32"/>
    </location>
</feature>
<dbReference type="CDD" id="cd00291">
    <property type="entry name" value="SirA_YedF_YeeD"/>
    <property type="match status" value="1"/>
</dbReference>
<dbReference type="EMBL" id="CP033169">
    <property type="protein sequence ID" value="AYO32017.1"/>
    <property type="molecule type" value="Genomic_DNA"/>
</dbReference>
<sequence>MGVTEHYIDCIGDFCPAPLIRVQEKLKELRSGDFIVLETDHSCAAINIINDMKKRGIKAKAKEIDNGIWRVIIKQ</sequence>
<dbReference type="GO" id="GO:0016740">
    <property type="term" value="F:transferase activity"/>
    <property type="evidence" value="ECO:0007669"/>
    <property type="project" value="UniProtKB-KW"/>
</dbReference>
<dbReference type="AlphaFoldDB" id="A0A3G2RBA7"/>
<keyword evidence="3" id="KW-1185">Reference proteome</keyword>
<proteinExistence type="predicted"/>
<evidence type="ECO:0000259" key="1">
    <source>
        <dbReference type="PROSITE" id="PS01148"/>
    </source>
</evidence>
<dbReference type="InterPro" id="IPR036868">
    <property type="entry name" value="TusA-like_sf"/>
</dbReference>
<dbReference type="SUPFAM" id="SSF64307">
    <property type="entry name" value="SirA-like"/>
    <property type="match status" value="1"/>
</dbReference>
<dbReference type="Pfam" id="PF01206">
    <property type="entry name" value="TusA"/>
    <property type="match status" value="1"/>
</dbReference>
<organism evidence="2 3">
    <name type="scientific">Biomaibacter acetigenes</name>
    <dbReference type="NCBI Taxonomy" id="2316383"/>
    <lineage>
        <taxon>Bacteria</taxon>
        <taxon>Bacillati</taxon>
        <taxon>Bacillota</taxon>
        <taxon>Clostridia</taxon>
        <taxon>Thermosediminibacterales</taxon>
        <taxon>Tepidanaerobacteraceae</taxon>
        <taxon>Biomaibacter</taxon>
    </lineage>
</organism>
<dbReference type="InterPro" id="IPR001455">
    <property type="entry name" value="TusA-like"/>
</dbReference>
<protein>
    <submittedName>
        <fullName evidence="2">Sulfurtransferase TusA family protein</fullName>
    </submittedName>
</protein>
<dbReference type="Proteomes" id="UP000280960">
    <property type="component" value="Chromosome"/>
</dbReference>
<dbReference type="KEGG" id="bacg:D2962_16690"/>
<keyword evidence="2" id="KW-0808">Transferase</keyword>
<reference evidence="2 3" key="1">
    <citation type="submission" date="2018-10" db="EMBL/GenBank/DDBJ databases">
        <authorList>
            <person name="Zhang X."/>
        </authorList>
    </citation>
    <scope>NUCLEOTIDE SEQUENCE [LARGE SCALE GENOMIC DNA]</scope>
    <source>
        <strain evidence="2 3">SK-G1</strain>
    </source>
</reference>
<evidence type="ECO:0000313" key="3">
    <source>
        <dbReference type="Proteomes" id="UP000280960"/>
    </source>
</evidence>